<keyword evidence="1" id="KW-0472">Membrane</keyword>
<dbReference type="InterPro" id="IPR032118">
    <property type="entry name" value="Phage_holin_HP1"/>
</dbReference>
<dbReference type="KEGG" id="sfo:Z042_23130"/>
<reference evidence="2 3" key="1">
    <citation type="submission" date="2014-01" db="EMBL/GenBank/DDBJ databases">
        <title>Isolation of Serratia multitudinisentens RB-25 from Ex-Landfill site.</title>
        <authorList>
            <person name="Robson E.H.J."/>
        </authorList>
    </citation>
    <scope>NUCLEOTIDE SEQUENCE [LARGE SCALE GENOMIC DNA]</scope>
    <source>
        <strain evidence="2 3">RB-25</strain>
    </source>
</reference>
<keyword evidence="1" id="KW-1133">Transmembrane helix</keyword>
<dbReference type="Pfam" id="PF16080">
    <property type="entry name" value="Phage_holin_2_3"/>
    <property type="match status" value="1"/>
</dbReference>
<reference evidence="2 3" key="2">
    <citation type="submission" date="2015-03" db="EMBL/GenBank/DDBJ databases">
        <authorList>
            <person name="Chan K.-G."/>
        </authorList>
    </citation>
    <scope>NUCLEOTIDE SEQUENCE [LARGE SCALE GENOMIC DNA]</scope>
    <source>
        <strain evidence="2 3">RB-25</strain>
    </source>
</reference>
<sequence length="77" mass="8446">MQEKSSLAAYISSGSLVVIGKIGAWFNDLTLNEWAIVIGIIMATVTCAANIYFQRRQTRAIEKASQVDTIIITGRVK</sequence>
<dbReference type="OrthoDB" id="6625692at2"/>
<dbReference type="EMBL" id="CP007044">
    <property type="protein sequence ID" value="AHG22181.1"/>
    <property type="molecule type" value="Genomic_DNA"/>
</dbReference>
<proteinExistence type="predicted"/>
<feature type="transmembrane region" description="Helical" evidence="1">
    <location>
        <begin position="7"/>
        <end position="26"/>
    </location>
</feature>
<name>W0LEL1_9GAMM</name>
<feature type="transmembrane region" description="Helical" evidence="1">
    <location>
        <begin position="32"/>
        <end position="53"/>
    </location>
</feature>
<dbReference type="AlphaFoldDB" id="W0LEL1"/>
<organism evidence="2 3">
    <name type="scientific">Chania multitudinisentens RB-25</name>
    <dbReference type="NCBI Taxonomy" id="1441930"/>
    <lineage>
        <taxon>Bacteria</taxon>
        <taxon>Pseudomonadati</taxon>
        <taxon>Pseudomonadota</taxon>
        <taxon>Gammaproteobacteria</taxon>
        <taxon>Enterobacterales</taxon>
        <taxon>Yersiniaceae</taxon>
        <taxon>Chania</taxon>
    </lineage>
</organism>
<evidence type="ECO:0000313" key="2">
    <source>
        <dbReference type="EMBL" id="AHG22181.1"/>
    </source>
</evidence>
<accession>W0LEL1</accession>
<evidence type="ECO:0000313" key="3">
    <source>
        <dbReference type="Proteomes" id="UP000019030"/>
    </source>
</evidence>
<keyword evidence="3" id="KW-1185">Reference proteome</keyword>
<dbReference type="eggNOG" id="ENOG50306SV">
    <property type="taxonomic scope" value="Bacteria"/>
</dbReference>
<gene>
    <name evidence="2" type="ORF">Z042_23130</name>
</gene>
<protein>
    <recommendedName>
        <fullName evidence="4">Holin</fullName>
    </recommendedName>
</protein>
<keyword evidence="1" id="KW-0812">Transmembrane</keyword>
<dbReference type="Proteomes" id="UP000019030">
    <property type="component" value="Chromosome"/>
</dbReference>
<dbReference type="HOGENOM" id="CLU_180637_1_0_6"/>
<evidence type="ECO:0000256" key="1">
    <source>
        <dbReference type="SAM" id="Phobius"/>
    </source>
</evidence>
<dbReference type="STRING" id="1441930.Z042_23130"/>
<evidence type="ECO:0008006" key="4">
    <source>
        <dbReference type="Google" id="ProtNLM"/>
    </source>
</evidence>